<dbReference type="GO" id="GO:0003677">
    <property type="term" value="F:DNA binding"/>
    <property type="evidence" value="ECO:0007669"/>
    <property type="project" value="UniProtKB-KW"/>
</dbReference>
<feature type="domain" description="Type I restriction modification DNA specificity" evidence="4">
    <location>
        <begin position="169"/>
        <end position="316"/>
    </location>
</feature>
<comment type="caution">
    <text evidence="5">The sequence shown here is derived from an EMBL/GenBank/DDBJ whole genome shotgun (WGS) entry which is preliminary data.</text>
</comment>
<dbReference type="InterPro" id="IPR000055">
    <property type="entry name" value="Restrct_endonuc_typeI_TRD"/>
</dbReference>
<keyword evidence="5" id="KW-0378">Hydrolase</keyword>
<name>A0A5J4RUG1_9ZZZZ</name>
<dbReference type="EMBL" id="SNRY01000716">
    <property type="protein sequence ID" value="KAA6337248.1"/>
    <property type="molecule type" value="Genomic_DNA"/>
</dbReference>
<organism evidence="5">
    <name type="scientific">termite gut metagenome</name>
    <dbReference type="NCBI Taxonomy" id="433724"/>
    <lineage>
        <taxon>unclassified sequences</taxon>
        <taxon>metagenomes</taxon>
        <taxon>organismal metagenomes</taxon>
    </lineage>
</organism>
<dbReference type="InterPro" id="IPR044946">
    <property type="entry name" value="Restrct_endonuc_typeI_TRD_sf"/>
</dbReference>
<dbReference type="EC" id="3.1.21.-" evidence="5"/>
<dbReference type="SUPFAM" id="SSF116734">
    <property type="entry name" value="DNA methylase specificity domain"/>
    <property type="match status" value="2"/>
</dbReference>
<evidence type="ECO:0000259" key="4">
    <source>
        <dbReference type="Pfam" id="PF01420"/>
    </source>
</evidence>
<evidence type="ECO:0000256" key="3">
    <source>
        <dbReference type="ARBA" id="ARBA00023125"/>
    </source>
</evidence>
<keyword evidence="2" id="KW-0680">Restriction system</keyword>
<dbReference type="AlphaFoldDB" id="A0A5J4RUG1"/>
<dbReference type="Gene3D" id="3.90.220.20">
    <property type="entry name" value="DNA methylase specificity domains"/>
    <property type="match status" value="2"/>
</dbReference>
<sequence>MNELIKVSDLFNITYGNSLELIHLDQCKSVDSDAIPFVSRTEKNNGVSAFVYRIMDIEPNPAHTLSVAVGGSVLSTFYQPLPYYTGFHVLVLSPLSPMNIIEMLFYARCISNNRYKYNYGRQANKTLKDILIPERVSPELAGRLSNYKSTIEQRFKKTTSFNQKIKLNNSDWESFLIADLFKITGTKTTSCVELEEYGKGKYPYVTTQSTNNGVENFYDFYTEEGNVLTIDSAVTGYCSYQPISFSASDHVEKLMPKNIKMNPYIALFLVTILNCEQYRYNYGRKASQARLKETTIKLPVTKERQPDWLLMENFIKSLPYSYAMG</sequence>
<comment type="similarity">
    <text evidence="1">Belongs to the type-I restriction system S methylase family.</text>
</comment>
<accession>A0A5J4RUG1</accession>
<dbReference type="GO" id="GO:0009307">
    <property type="term" value="P:DNA restriction-modification system"/>
    <property type="evidence" value="ECO:0007669"/>
    <property type="project" value="UniProtKB-KW"/>
</dbReference>
<keyword evidence="3" id="KW-0238">DNA-binding</keyword>
<evidence type="ECO:0000313" key="5">
    <source>
        <dbReference type="EMBL" id="KAA6337248.1"/>
    </source>
</evidence>
<protein>
    <submittedName>
        <fullName evidence="5">Restriction enzyme BgcI subunit beta</fullName>
        <ecNumber evidence="5">3.1.21.-</ecNumber>
    </submittedName>
</protein>
<dbReference type="GO" id="GO:0016787">
    <property type="term" value="F:hydrolase activity"/>
    <property type="evidence" value="ECO:0007669"/>
    <property type="project" value="UniProtKB-KW"/>
</dbReference>
<gene>
    <name evidence="5" type="ORF">EZS27_014645</name>
</gene>
<proteinExistence type="inferred from homology"/>
<dbReference type="Pfam" id="PF01420">
    <property type="entry name" value="Methylase_S"/>
    <property type="match status" value="1"/>
</dbReference>
<evidence type="ECO:0000256" key="2">
    <source>
        <dbReference type="ARBA" id="ARBA00022747"/>
    </source>
</evidence>
<evidence type="ECO:0000256" key="1">
    <source>
        <dbReference type="ARBA" id="ARBA00010923"/>
    </source>
</evidence>
<reference evidence="5" key="1">
    <citation type="submission" date="2019-03" db="EMBL/GenBank/DDBJ databases">
        <title>Single cell metagenomics reveals metabolic interactions within the superorganism composed of flagellate Streblomastix strix and complex community of Bacteroidetes bacteria on its surface.</title>
        <authorList>
            <person name="Treitli S.C."/>
            <person name="Kolisko M."/>
            <person name="Husnik F."/>
            <person name="Keeling P."/>
            <person name="Hampl V."/>
        </authorList>
    </citation>
    <scope>NUCLEOTIDE SEQUENCE</scope>
    <source>
        <strain evidence="5">STM</strain>
    </source>
</reference>